<protein>
    <submittedName>
        <fullName evidence="1">Uncharacterized protein</fullName>
    </submittedName>
</protein>
<organism evidence="1 2">
    <name type="scientific">Diploscapter pachys</name>
    <dbReference type="NCBI Taxonomy" id="2018661"/>
    <lineage>
        <taxon>Eukaryota</taxon>
        <taxon>Metazoa</taxon>
        <taxon>Ecdysozoa</taxon>
        <taxon>Nematoda</taxon>
        <taxon>Chromadorea</taxon>
        <taxon>Rhabditida</taxon>
        <taxon>Rhabditina</taxon>
        <taxon>Rhabditomorpha</taxon>
        <taxon>Rhabditoidea</taxon>
        <taxon>Rhabditidae</taxon>
        <taxon>Diploscapter</taxon>
    </lineage>
</organism>
<keyword evidence="2" id="KW-1185">Reference proteome</keyword>
<accession>A0A2A2M0H5</accession>
<evidence type="ECO:0000313" key="2">
    <source>
        <dbReference type="Proteomes" id="UP000218231"/>
    </source>
</evidence>
<proteinExistence type="predicted"/>
<dbReference type="Proteomes" id="UP000218231">
    <property type="component" value="Unassembled WGS sequence"/>
</dbReference>
<reference evidence="1 2" key="1">
    <citation type="journal article" date="2017" name="Curr. Biol.">
        <title>Genome architecture and evolution of a unichromosomal asexual nematode.</title>
        <authorList>
            <person name="Fradin H."/>
            <person name="Zegar C."/>
            <person name="Gutwein M."/>
            <person name="Lucas J."/>
            <person name="Kovtun M."/>
            <person name="Corcoran D."/>
            <person name="Baugh L.R."/>
            <person name="Kiontke K."/>
            <person name="Gunsalus K."/>
            <person name="Fitch D.H."/>
            <person name="Piano F."/>
        </authorList>
    </citation>
    <scope>NUCLEOTIDE SEQUENCE [LARGE SCALE GENOMIC DNA]</scope>
    <source>
        <strain evidence="1">PF1309</strain>
    </source>
</reference>
<dbReference type="AlphaFoldDB" id="A0A2A2M0H5"/>
<dbReference type="EMBL" id="LIAE01006283">
    <property type="protein sequence ID" value="PAV91909.1"/>
    <property type="molecule type" value="Genomic_DNA"/>
</dbReference>
<sequence>MDESAMNFRRNSIPHFLHLDPPEETSISVRMQQATAPFVEKMLVDEEQTGAQNFQLNLEKVYHELIILLTALSLSTCLVMCDKSS</sequence>
<gene>
    <name evidence="1" type="ORF">WR25_13977</name>
</gene>
<comment type="caution">
    <text evidence="1">The sequence shown here is derived from an EMBL/GenBank/DDBJ whole genome shotgun (WGS) entry which is preliminary data.</text>
</comment>
<evidence type="ECO:0000313" key="1">
    <source>
        <dbReference type="EMBL" id="PAV91909.1"/>
    </source>
</evidence>
<name>A0A2A2M0H5_9BILA</name>